<organism evidence="1 2">
    <name type="scientific">Zostera marina</name>
    <name type="common">Eelgrass</name>
    <dbReference type="NCBI Taxonomy" id="29655"/>
    <lineage>
        <taxon>Eukaryota</taxon>
        <taxon>Viridiplantae</taxon>
        <taxon>Streptophyta</taxon>
        <taxon>Embryophyta</taxon>
        <taxon>Tracheophyta</taxon>
        <taxon>Spermatophyta</taxon>
        <taxon>Magnoliopsida</taxon>
        <taxon>Liliopsida</taxon>
        <taxon>Zosteraceae</taxon>
        <taxon>Zostera</taxon>
    </lineage>
</organism>
<accession>A0A0K9NHP2</accession>
<evidence type="ECO:0000313" key="2">
    <source>
        <dbReference type="Proteomes" id="UP000036987"/>
    </source>
</evidence>
<dbReference type="InterPro" id="IPR043459">
    <property type="entry name" value="NFD6/NOXY2-like"/>
</dbReference>
<dbReference type="AlphaFoldDB" id="A0A0K9NHP2"/>
<dbReference type="PANTHER" id="PTHR33156:SF37">
    <property type="entry name" value="PROTEIN NUCLEAR FUSION DEFECTIVE 6, CHLOROPLASTIC_MITOCHONDRIAL"/>
    <property type="match status" value="1"/>
</dbReference>
<dbReference type="OrthoDB" id="669248at2759"/>
<dbReference type="EMBL" id="LFYR01002205">
    <property type="protein sequence ID" value="KMZ56274.1"/>
    <property type="molecule type" value="Genomic_DNA"/>
</dbReference>
<sequence>MFNYDLGRACWAVKLIIFSFGLYSPDQSLTRSPLSRFCWSWEPNCRCSEMASVCRSAVITVGRTAAFRSKMGKQIPRAFIFRTKAPVISRSACAAIECVGSLMPLHSAIASARLKSFIAEDSSRWSWFSQGLKEDF</sequence>
<keyword evidence="2" id="KW-1185">Reference proteome</keyword>
<proteinExistence type="predicted"/>
<dbReference type="Proteomes" id="UP000036987">
    <property type="component" value="Unassembled WGS sequence"/>
</dbReference>
<reference evidence="2" key="1">
    <citation type="journal article" date="2016" name="Nature">
        <title>The genome of the seagrass Zostera marina reveals angiosperm adaptation to the sea.</title>
        <authorList>
            <person name="Olsen J.L."/>
            <person name="Rouze P."/>
            <person name="Verhelst B."/>
            <person name="Lin Y.-C."/>
            <person name="Bayer T."/>
            <person name="Collen J."/>
            <person name="Dattolo E."/>
            <person name="De Paoli E."/>
            <person name="Dittami S."/>
            <person name="Maumus F."/>
            <person name="Michel G."/>
            <person name="Kersting A."/>
            <person name="Lauritano C."/>
            <person name="Lohaus R."/>
            <person name="Toepel M."/>
            <person name="Tonon T."/>
            <person name="Vanneste K."/>
            <person name="Amirebrahimi M."/>
            <person name="Brakel J."/>
            <person name="Bostroem C."/>
            <person name="Chovatia M."/>
            <person name="Grimwood J."/>
            <person name="Jenkins J.W."/>
            <person name="Jueterbock A."/>
            <person name="Mraz A."/>
            <person name="Stam W.T."/>
            <person name="Tice H."/>
            <person name="Bornberg-Bauer E."/>
            <person name="Green P.J."/>
            <person name="Pearson G.A."/>
            <person name="Procaccini G."/>
            <person name="Duarte C.M."/>
            <person name="Schmutz J."/>
            <person name="Reusch T.B.H."/>
            <person name="Van de Peer Y."/>
        </authorList>
    </citation>
    <scope>NUCLEOTIDE SEQUENCE [LARGE SCALE GENOMIC DNA]</scope>
    <source>
        <strain evidence="2">cv. Finnish</strain>
    </source>
</reference>
<name>A0A0K9NHP2_ZOSMR</name>
<evidence type="ECO:0000313" key="1">
    <source>
        <dbReference type="EMBL" id="KMZ56274.1"/>
    </source>
</evidence>
<gene>
    <name evidence="1" type="ORF">ZOSMA_97G00410</name>
</gene>
<comment type="caution">
    <text evidence="1">The sequence shown here is derived from an EMBL/GenBank/DDBJ whole genome shotgun (WGS) entry which is preliminary data.</text>
</comment>
<dbReference type="PANTHER" id="PTHR33156">
    <property type="entry name" value="OS02G0230000 PROTEIN"/>
    <property type="match status" value="1"/>
</dbReference>
<protein>
    <submittedName>
        <fullName evidence="1">Uncharacterized protein</fullName>
    </submittedName>
</protein>